<name>A0A2M3ZV99_9DIPT</name>
<dbReference type="EMBL" id="GGFM01011746">
    <property type="protein sequence ID" value="MBW32497.1"/>
    <property type="molecule type" value="Transcribed_RNA"/>
</dbReference>
<feature type="compositionally biased region" description="Basic and acidic residues" evidence="1">
    <location>
        <begin position="70"/>
        <end position="82"/>
    </location>
</feature>
<organism evidence="2">
    <name type="scientific">Anopheles braziliensis</name>
    <dbReference type="NCBI Taxonomy" id="58242"/>
    <lineage>
        <taxon>Eukaryota</taxon>
        <taxon>Metazoa</taxon>
        <taxon>Ecdysozoa</taxon>
        <taxon>Arthropoda</taxon>
        <taxon>Hexapoda</taxon>
        <taxon>Insecta</taxon>
        <taxon>Pterygota</taxon>
        <taxon>Neoptera</taxon>
        <taxon>Endopterygota</taxon>
        <taxon>Diptera</taxon>
        <taxon>Nematocera</taxon>
        <taxon>Culicoidea</taxon>
        <taxon>Culicidae</taxon>
        <taxon>Anophelinae</taxon>
        <taxon>Anopheles</taxon>
    </lineage>
</organism>
<accession>A0A2M3ZV99</accession>
<evidence type="ECO:0000256" key="1">
    <source>
        <dbReference type="SAM" id="MobiDB-lite"/>
    </source>
</evidence>
<sequence length="112" mass="12245">MLAQVVRLLGMLLPMLQAMLLFVPRLFAILPCIVVPAAFNCCDIFRMPIKTHARCPLLGPGSGGQTQRARRGDTSPKKEVHRGAHRVLRIPSSSLNCSLRSTSSFSSSFPVL</sequence>
<proteinExistence type="predicted"/>
<feature type="region of interest" description="Disordered" evidence="1">
    <location>
        <begin position="59"/>
        <end position="82"/>
    </location>
</feature>
<reference evidence="2" key="1">
    <citation type="submission" date="2018-01" db="EMBL/GenBank/DDBJ databases">
        <title>An insight into the sialome of Amazonian anophelines.</title>
        <authorList>
            <person name="Ribeiro J.M."/>
            <person name="Scarpassa V."/>
            <person name="Calvo E."/>
        </authorList>
    </citation>
    <scope>NUCLEOTIDE SEQUENCE</scope>
    <source>
        <tissue evidence="2">Salivary glands</tissue>
    </source>
</reference>
<evidence type="ECO:0000313" key="2">
    <source>
        <dbReference type="EMBL" id="MBW32497.1"/>
    </source>
</evidence>
<dbReference type="AlphaFoldDB" id="A0A2M3ZV99"/>
<protein>
    <submittedName>
        <fullName evidence="2">Putative secreted peptide</fullName>
    </submittedName>
</protein>